<feature type="region of interest" description="Disordered" evidence="1">
    <location>
        <begin position="1"/>
        <end position="105"/>
    </location>
</feature>
<reference evidence="2 3" key="1">
    <citation type="submission" date="2023-05" db="EMBL/GenBank/DDBJ databases">
        <title>B98-5 Cell Line De Novo Hybrid Assembly: An Optical Mapping Approach.</title>
        <authorList>
            <person name="Kananen K."/>
            <person name="Auerbach J.A."/>
            <person name="Kautto E."/>
            <person name="Blachly J.S."/>
        </authorList>
    </citation>
    <scope>NUCLEOTIDE SEQUENCE [LARGE SCALE GENOMIC DNA]</scope>
    <source>
        <strain evidence="2">B95-8</strain>
        <tissue evidence="2">Cell line</tissue>
    </source>
</reference>
<name>A0ABQ9U6D5_SAGOE</name>
<gene>
    <name evidence="2" type="ORF">P7K49_029152</name>
</gene>
<keyword evidence="3" id="KW-1185">Reference proteome</keyword>
<dbReference type="Proteomes" id="UP001266305">
    <property type="component" value="Unassembled WGS sequence"/>
</dbReference>
<accession>A0ABQ9U6D5</accession>
<protein>
    <submittedName>
        <fullName evidence="2">Uncharacterized protein</fullName>
    </submittedName>
</protein>
<feature type="region of interest" description="Disordered" evidence="1">
    <location>
        <begin position="117"/>
        <end position="175"/>
    </location>
</feature>
<dbReference type="EMBL" id="JASSZA010000015">
    <property type="protein sequence ID" value="KAK2092624.1"/>
    <property type="molecule type" value="Genomic_DNA"/>
</dbReference>
<evidence type="ECO:0000256" key="1">
    <source>
        <dbReference type="SAM" id="MobiDB-lite"/>
    </source>
</evidence>
<sequence>MNRSAEREAVSRVGGSADSRRDSGLSRRWAWPARGGAGEGVGRPENRDPESPTAPTLRRGTVRSGQGGEAGDRAGLGRGHNRRADPPGGSRRGRPGPGPQQGVTSAAALEERILASVRGAKGLRAGGPGLGERGGRTGSISRGCPALRRARDGVPPGPPQGGGSQRARDSLWHGA</sequence>
<feature type="compositionally biased region" description="Gly residues" evidence="1">
    <location>
        <begin position="65"/>
        <end position="78"/>
    </location>
</feature>
<feature type="compositionally biased region" description="Basic and acidic residues" evidence="1">
    <location>
        <begin position="166"/>
        <end position="175"/>
    </location>
</feature>
<proteinExistence type="predicted"/>
<feature type="compositionally biased region" description="Basic and acidic residues" evidence="1">
    <location>
        <begin position="1"/>
        <end position="10"/>
    </location>
</feature>
<evidence type="ECO:0000313" key="2">
    <source>
        <dbReference type="EMBL" id="KAK2092624.1"/>
    </source>
</evidence>
<organism evidence="2 3">
    <name type="scientific">Saguinus oedipus</name>
    <name type="common">Cotton-top tamarin</name>
    <name type="synonym">Oedipomidas oedipus</name>
    <dbReference type="NCBI Taxonomy" id="9490"/>
    <lineage>
        <taxon>Eukaryota</taxon>
        <taxon>Metazoa</taxon>
        <taxon>Chordata</taxon>
        <taxon>Craniata</taxon>
        <taxon>Vertebrata</taxon>
        <taxon>Euteleostomi</taxon>
        <taxon>Mammalia</taxon>
        <taxon>Eutheria</taxon>
        <taxon>Euarchontoglires</taxon>
        <taxon>Primates</taxon>
        <taxon>Haplorrhini</taxon>
        <taxon>Platyrrhini</taxon>
        <taxon>Cebidae</taxon>
        <taxon>Callitrichinae</taxon>
        <taxon>Saguinus</taxon>
    </lineage>
</organism>
<evidence type="ECO:0000313" key="3">
    <source>
        <dbReference type="Proteomes" id="UP001266305"/>
    </source>
</evidence>
<comment type="caution">
    <text evidence="2">The sequence shown here is derived from an EMBL/GenBank/DDBJ whole genome shotgun (WGS) entry which is preliminary data.</text>
</comment>